<accession>A0A087T0G1</accession>
<dbReference type="OrthoDB" id="10252502at2759"/>
<dbReference type="AlphaFoldDB" id="A0A087T0G1"/>
<keyword evidence="3" id="KW-1185">Reference proteome</keyword>
<organism evidence="2 3">
    <name type="scientific">Stegodyphus mimosarum</name>
    <name type="common">African social velvet spider</name>
    <dbReference type="NCBI Taxonomy" id="407821"/>
    <lineage>
        <taxon>Eukaryota</taxon>
        <taxon>Metazoa</taxon>
        <taxon>Ecdysozoa</taxon>
        <taxon>Arthropoda</taxon>
        <taxon>Chelicerata</taxon>
        <taxon>Arachnida</taxon>
        <taxon>Araneae</taxon>
        <taxon>Araneomorphae</taxon>
        <taxon>Entelegynae</taxon>
        <taxon>Eresoidea</taxon>
        <taxon>Eresidae</taxon>
        <taxon>Stegodyphus</taxon>
    </lineage>
</organism>
<keyword evidence="1" id="KW-0812">Transmembrane</keyword>
<dbReference type="EMBL" id="KK112810">
    <property type="protein sequence ID" value="KFM58600.1"/>
    <property type="molecule type" value="Genomic_DNA"/>
</dbReference>
<protein>
    <submittedName>
        <fullName evidence="2">Uncharacterized protein</fullName>
    </submittedName>
</protein>
<feature type="transmembrane region" description="Helical" evidence="1">
    <location>
        <begin position="6"/>
        <end position="28"/>
    </location>
</feature>
<sequence>MLTNRAFQIAFVSRFCVILFQVLFNVVIPDHKADAFRLPYSIE</sequence>
<proteinExistence type="predicted"/>
<keyword evidence="1" id="KW-0472">Membrane</keyword>
<feature type="non-terminal residue" evidence="2">
    <location>
        <position position="43"/>
    </location>
</feature>
<name>A0A087T0G1_STEMI</name>
<gene>
    <name evidence="2" type="ORF">X975_15756</name>
</gene>
<evidence type="ECO:0000256" key="1">
    <source>
        <dbReference type="SAM" id="Phobius"/>
    </source>
</evidence>
<evidence type="ECO:0000313" key="3">
    <source>
        <dbReference type="Proteomes" id="UP000054359"/>
    </source>
</evidence>
<reference evidence="2 3" key="1">
    <citation type="submission" date="2013-11" db="EMBL/GenBank/DDBJ databases">
        <title>Genome sequencing of Stegodyphus mimosarum.</title>
        <authorList>
            <person name="Bechsgaard J."/>
        </authorList>
    </citation>
    <scope>NUCLEOTIDE SEQUENCE [LARGE SCALE GENOMIC DNA]</scope>
</reference>
<evidence type="ECO:0000313" key="2">
    <source>
        <dbReference type="EMBL" id="KFM58600.1"/>
    </source>
</evidence>
<dbReference type="Proteomes" id="UP000054359">
    <property type="component" value="Unassembled WGS sequence"/>
</dbReference>
<keyword evidence="1" id="KW-1133">Transmembrane helix</keyword>